<dbReference type="PANTHER" id="PTHR32108">
    <property type="entry name" value="DNA-DIRECTED RNA POLYMERASE SUBUNIT ALPHA"/>
    <property type="match status" value="1"/>
</dbReference>
<keyword evidence="1" id="KW-0723">Serine/threonine-protein kinase</keyword>
<evidence type="ECO:0000313" key="1">
    <source>
        <dbReference type="EMBL" id="OMO69950.1"/>
    </source>
</evidence>
<sequence length="396" mass="45774">MDMMKHQLAEQRGKTVQEDHPMLEGQDMTMNTEGISAEERRSIEANQINLNQGTTVNKQVDVLNSKDGETREMIDERSQGLWDKIDERITSFEKGQNHHGLMDASEVVLVSDLVMPKKFKMPEFEKFDGTKCPRNHVISYLGRMAPYLGNDKLLMAFMIHYKYLSNLAPTRECLKTVKRMPGESFREFAQRWREKTAEVNPTMEETEMSPKFLDSVELTYFKRMLPLVTEPFSKLIRVGELLDVSFKSGRIRSEKKVESKEDQAGEQGYDEAAQIGQQFDYLGPHDPYYPHPPYYPYPPLPPANSYVNQNPYPYLNQVLSLSTILEHQIKELLHQLIQQGLVEPVYVEPMQPPYPMWYNPNVQCEYHMNIQGHSTENCTGLKKKVQALIKAGLLSF</sequence>
<name>A0A1R3HHZ4_COCAP</name>
<dbReference type="OMA" id="CEYHMNI"/>
<dbReference type="PANTHER" id="PTHR32108:SF9">
    <property type="entry name" value="REVERSE TRANSCRIPTASE RNASE H-LIKE DOMAIN-CONTAINING PROTEIN"/>
    <property type="match status" value="1"/>
</dbReference>
<protein>
    <submittedName>
        <fullName evidence="1">Serine/threonine protein kinase</fullName>
    </submittedName>
</protein>
<reference evidence="1 2" key="1">
    <citation type="submission" date="2013-09" db="EMBL/GenBank/DDBJ databases">
        <title>Corchorus capsularis genome sequencing.</title>
        <authorList>
            <person name="Alam M."/>
            <person name="Haque M.S."/>
            <person name="Islam M.S."/>
            <person name="Emdad E.M."/>
            <person name="Islam M.M."/>
            <person name="Ahmed B."/>
            <person name="Halim A."/>
            <person name="Hossen Q.M.M."/>
            <person name="Hossain M.Z."/>
            <person name="Ahmed R."/>
            <person name="Khan M.M."/>
            <person name="Islam R."/>
            <person name="Rashid M.M."/>
            <person name="Khan S.A."/>
            <person name="Rahman M.S."/>
            <person name="Alam M."/>
        </authorList>
    </citation>
    <scope>NUCLEOTIDE SEQUENCE [LARGE SCALE GENOMIC DNA]</scope>
    <source>
        <strain evidence="2">cv. CVL-1</strain>
        <tissue evidence="1">Whole seedling</tissue>
    </source>
</reference>
<keyword evidence="2" id="KW-1185">Reference proteome</keyword>
<gene>
    <name evidence="1" type="ORF">CCACVL1_19182</name>
</gene>
<dbReference type="EMBL" id="AWWV01011904">
    <property type="protein sequence ID" value="OMO69950.1"/>
    <property type="molecule type" value="Genomic_DNA"/>
</dbReference>
<dbReference type="Proteomes" id="UP000188268">
    <property type="component" value="Unassembled WGS sequence"/>
</dbReference>
<accession>A0A1R3HHZ4</accession>
<evidence type="ECO:0000313" key="2">
    <source>
        <dbReference type="Proteomes" id="UP000188268"/>
    </source>
</evidence>
<keyword evidence="1" id="KW-0418">Kinase</keyword>
<dbReference type="AlphaFoldDB" id="A0A1R3HHZ4"/>
<keyword evidence="1" id="KW-0808">Transferase</keyword>
<dbReference type="Gramene" id="OMO69950">
    <property type="protein sequence ID" value="OMO69950"/>
    <property type="gene ID" value="CCACVL1_19182"/>
</dbReference>
<proteinExistence type="predicted"/>
<comment type="caution">
    <text evidence="1">The sequence shown here is derived from an EMBL/GenBank/DDBJ whole genome shotgun (WGS) entry which is preliminary data.</text>
</comment>
<organism evidence="1 2">
    <name type="scientific">Corchorus capsularis</name>
    <name type="common">Jute</name>
    <dbReference type="NCBI Taxonomy" id="210143"/>
    <lineage>
        <taxon>Eukaryota</taxon>
        <taxon>Viridiplantae</taxon>
        <taxon>Streptophyta</taxon>
        <taxon>Embryophyta</taxon>
        <taxon>Tracheophyta</taxon>
        <taxon>Spermatophyta</taxon>
        <taxon>Magnoliopsida</taxon>
        <taxon>eudicotyledons</taxon>
        <taxon>Gunneridae</taxon>
        <taxon>Pentapetalae</taxon>
        <taxon>rosids</taxon>
        <taxon>malvids</taxon>
        <taxon>Malvales</taxon>
        <taxon>Malvaceae</taxon>
        <taxon>Grewioideae</taxon>
        <taxon>Apeibeae</taxon>
        <taxon>Corchorus</taxon>
    </lineage>
</organism>
<dbReference type="OrthoDB" id="998149at2759"/>
<dbReference type="GO" id="GO:0004674">
    <property type="term" value="F:protein serine/threonine kinase activity"/>
    <property type="evidence" value="ECO:0007669"/>
    <property type="project" value="UniProtKB-KW"/>
</dbReference>